<proteinExistence type="predicted"/>
<sequence length="107" mass="11848">MSATVSAAAEHLGETPTSAAANNEVGTHFLQVLYVDFLNLHWNCMCNAVSYTHEWLVVPIRALSLCTYLKAIARKTWLALSQGVIVCSQLKKDAIFCLSKWLMETMG</sequence>
<accession>A0A7C9AKX5</accession>
<dbReference type="AlphaFoldDB" id="A0A7C9AKX5"/>
<organism evidence="1">
    <name type="scientific">Opuntia streptacantha</name>
    <name type="common">Prickly pear cactus</name>
    <name type="synonym">Opuntia cardona</name>
    <dbReference type="NCBI Taxonomy" id="393608"/>
    <lineage>
        <taxon>Eukaryota</taxon>
        <taxon>Viridiplantae</taxon>
        <taxon>Streptophyta</taxon>
        <taxon>Embryophyta</taxon>
        <taxon>Tracheophyta</taxon>
        <taxon>Spermatophyta</taxon>
        <taxon>Magnoliopsida</taxon>
        <taxon>eudicotyledons</taxon>
        <taxon>Gunneridae</taxon>
        <taxon>Pentapetalae</taxon>
        <taxon>Caryophyllales</taxon>
        <taxon>Cactineae</taxon>
        <taxon>Cactaceae</taxon>
        <taxon>Opuntioideae</taxon>
        <taxon>Opuntia</taxon>
    </lineage>
</organism>
<protein>
    <submittedName>
        <fullName evidence="1">Uncharacterized protein</fullName>
    </submittedName>
</protein>
<dbReference type="EMBL" id="GISG01246977">
    <property type="protein sequence ID" value="MBA4670254.1"/>
    <property type="molecule type" value="Transcribed_RNA"/>
</dbReference>
<reference evidence="1" key="2">
    <citation type="submission" date="2020-07" db="EMBL/GenBank/DDBJ databases">
        <authorList>
            <person name="Vera ALvarez R."/>
            <person name="Arias-Moreno D.M."/>
            <person name="Jimenez-Jacinto V."/>
            <person name="Jimenez-Bremont J.F."/>
            <person name="Swaminathan K."/>
            <person name="Moose S.P."/>
            <person name="Guerrero-Gonzalez M.L."/>
            <person name="Marino-Ramirez L."/>
            <person name="Landsman D."/>
            <person name="Rodriguez-Kessler M."/>
            <person name="Delgado-Sanchez P."/>
        </authorList>
    </citation>
    <scope>NUCLEOTIDE SEQUENCE</scope>
    <source>
        <tissue evidence="1">Cladode</tissue>
    </source>
</reference>
<evidence type="ECO:0000313" key="1">
    <source>
        <dbReference type="EMBL" id="MBA4670254.1"/>
    </source>
</evidence>
<reference evidence="1" key="1">
    <citation type="journal article" date="2013" name="J. Plant Res.">
        <title>Effect of fungi and light on seed germination of three Opuntia species from semiarid lands of central Mexico.</title>
        <authorList>
            <person name="Delgado-Sanchez P."/>
            <person name="Jimenez-Bremont J.F."/>
            <person name="Guerrero-Gonzalez Mde L."/>
            <person name="Flores J."/>
        </authorList>
    </citation>
    <scope>NUCLEOTIDE SEQUENCE</scope>
    <source>
        <tissue evidence="1">Cladode</tissue>
    </source>
</reference>
<name>A0A7C9AKX5_OPUST</name>